<dbReference type="Pfam" id="PF08447">
    <property type="entry name" value="PAS_3"/>
    <property type="match status" value="1"/>
</dbReference>
<keyword evidence="3" id="KW-0597">Phosphoprotein</keyword>
<feature type="transmembrane region" description="Helical" evidence="9">
    <location>
        <begin position="7"/>
        <end position="29"/>
    </location>
</feature>
<feature type="transmembrane region" description="Helical" evidence="9">
    <location>
        <begin position="275"/>
        <end position="298"/>
    </location>
</feature>
<gene>
    <name evidence="11" type="ORF">N825_29670</name>
</gene>
<keyword evidence="12" id="KW-1185">Reference proteome</keyword>
<dbReference type="GO" id="GO:0004673">
    <property type="term" value="F:protein histidine kinase activity"/>
    <property type="evidence" value="ECO:0007669"/>
    <property type="project" value="UniProtKB-EC"/>
</dbReference>
<dbReference type="CDD" id="cd00130">
    <property type="entry name" value="PAS"/>
    <property type="match status" value="1"/>
</dbReference>
<keyword evidence="7" id="KW-0067">ATP-binding</keyword>
<dbReference type="PANTHER" id="PTHR41523">
    <property type="entry name" value="TWO-COMPONENT SYSTEM SENSOR PROTEIN"/>
    <property type="match status" value="1"/>
</dbReference>
<dbReference type="InterPro" id="IPR000700">
    <property type="entry name" value="PAS-assoc_C"/>
</dbReference>
<dbReference type="Proteomes" id="UP000019486">
    <property type="component" value="Unassembled WGS sequence"/>
</dbReference>
<dbReference type="InterPro" id="IPR011495">
    <property type="entry name" value="Sig_transdc_His_kin_sub2_dim/P"/>
</dbReference>
<reference evidence="11 12" key="1">
    <citation type="submission" date="2013-08" db="EMBL/GenBank/DDBJ databases">
        <title>The genome sequence of Skermanella stibiiresistens.</title>
        <authorList>
            <person name="Zhu W."/>
            <person name="Wang G."/>
        </authorList>
    </citation>
    <scope>NUCLEOTIDE SEQUENCE [LARGE SCALE GENOMIC DNA]</scope>
    <source>
        <strain evidence="11 12">SB22</strain>
    </source>
</reference>
<dbReference type="PATRIC" id="fig|1385369.3.peg.6850"/>
<evidence type="ECO:0000256" key="4">
    <source>
        <dbReference type="ARBA" id="ARBA00022679"/>
    </source>
</evidence>
<accession>W9GUN6</accession>
<dbReference type="InterPro" id="IPR036890">
    <property type="entry name" value="HATPase_C_sf"/>
</dbReference>
<evidence type="ECO:0000256" key="9">
    <source>
        <dbReference type="SAM" id="Phobius"/>
    </source>
</evidence>
<evidence type="ECO:0000259" key="10">
    <source>
        <dbReference type="PROSITE" id="PS50113"/>
    </source>
</evidence>
<keyword evidence="6" id="KW-0418">Kinase</keyword>
<comment type="catalytic activity">
    <reaction evidence="1">
        <text>ATP + protein L-histidine = ADP + protein N-phospho-L-histidine.</text>
        <dbReference type="EC" id="2.7.13.3"/>
    </reaction>
</comment>
<dbReference type="EC" id="2.7.13.3" evidence="2"/>
<dbReference type="OrthoDB" id="7332808at2"/>
<evidence type="ECO:0000256" key="1">
    <source>
        <dbReference type="ARBA" id="ARBA00000085"/>
    </source>
</evidence>
<sequence length="691" mass="73363">MRRRLQLLLRATAVMLPLVVFSSGMVVLFDRQQSQSVEHLLAHAATALENALDRELVANISGLESLATSIHLDDNDLVGFAVAARRLLESERAWLSLRLLRAADGTSLLTLPAGGGAIATAPPAPTREQVLEAVGTGRAVVGELRLAPGDEASVTIVVPVIRNGAAVYALSVALRAAALGEAMRGPRMPEDWFGSVLDRRYVVLARTRRHEEFVGKPATESLRREIENGGDAFFFARNQEGREVYTAFVTSPSTGWTVVVGAPGETVSGPRDRSLMAILGGGALALAATLWLGALLVGNSNRRHAMERKLLELEGERLAERRLAEVTANLPGVIFRRVREEDGPDGGPAGEGRVAYPYLSAGLSGLLDGLAERASDDKPGDPAPGGDKLEALIHPEDRAGWREIFAAEATGAGPRHLEARLVLADGSTRWVRIMARPAAGGGGAAQTPATWDGVMLDVTDLKETQNQLTTSLAESRALLQEVHHRVKNNLQVVWSLIQLETMQIEDDQARERMEIIGQRIGVMGRIHEQVYAAKEFSRVDFGPQLRGLSEAQAAKHRDRTDIALEVSSDPLSCQLDTAIPLGLIANELVSNAYKHAFPASGSGSGRSGGTVRVGLRADPTGALLSVSDDGVGMSGQGQGLGLRLVKGLLGQIGATMAVGPGHGAEPGQADPGGGNRGTRVTITIPGPWYTQ</sequence>
<feature type="domain" description="PAC" evidence="10">
    <location>
        <begin position="415"/>
        <end position="470"/>
    </location>
</feature>
<dbReference type="AlphaFoldDB" id="W9GUN6"/>
<organism evidence="11 12">
    <name type="scientific">Skermanella stibiiresistens SB22</name>
    <dbReference type="NCBI Taxonomy" id="1385369"/>
    <lineage>
        <taxon>Bacteria</taxon>
        <taxon>Pseudomonadati</taxon>
        <taxon>Pseudomonadota</taxon>
        <taxon>Alphaproteobacteria</taxon>
        <taxon>Rhodospirillales</taxon>
        <taxon>Azospirillaceae</taxon>
        <taxon>Skermanella</taxon>
    </lineage>
</organism>
<evidence type="ECO:0000256" key="5">
    <source>
        <dbReference type="ARBA" id="ARBA00022741"/>
    </source>
</evidence>
<dbReference type="GO" id="GO:0005524">
    <property type="term" value="F:ATP binding"/>
    <property type="evidence" value="ECO:0007669"/>
    <property type="project" value="UniProtKB-KW"/>
</dbReference>
<comment type="caution">
    <text evidence="11">The sequence shown here is derived from an EMBL/GenBank/DDBJ whole genome shotgun (WGS) entry which is preliminary data.</text>
</comment>
<dbReference type="InterPro" id="IPR035965">
    <property type="entry name" value="PAS-like_dom_sf"/>
</dbReference>
<keyword evidence="8" id="KW-0843">Virulence</keyword>
<dbReference type="CDD" id="cd18774">
    <property type="entry name" value="PDC2_HK_sensor"/>
    <property type="match status" value="1"/>
</dbReference>
<evidence type="ECO:0000256" key="7">
    <source>
        <dbReference type="ARBA" id="ARBA00022840"/>
    </source>
</evidence>
<dbReference type="Gene3D" id="3.30.450.20">
    <property type="entry name" value="PAS domain"/>
    <property type="match status" value="2"/>
</dbReference>
<dbReference type="Pfam" id="PF07568">
    <property type="entry name" value="HisKA_2"/>
    <property type="match status" value="1"/>
</dbReference>
<protein>
    <recommendedName>
        <fullName evidence="2">histidine kinase</fullName>
        <ecNumber evidence="2">2.7.13.3</ecNumber>
    </recommendedName>
</protein>
<evidence type="ECO:0000256" key="6">
    <source>
        <dbReference type="ARBA" id="ARBA00022777"/>
    </source>
</evidence>
<dbReference type="RefSeq" id="WP_051513969.1">
    <property type="nucleotide sequence ID" value="NZ_AVFL01000052.1"/>
</dbReference>
<dbReference type="InterPro" id="IPR000014">
    <property type="entry name" value="PAS"/>
</dbReference>
<dbReference type="Gene3D" id="3.30.565.10">
    <property type="entry name" value="Histidine kinase-like ATPase, C-terminal domain"/>
    <property type="match status" value="1"/>
</dbReference>
<name>W9GUN6_9PROT</name>
<dbReference type="InterPro" id="IPR013655">
    <property type="entry name" value="PAS_fold_3"/>
</dbReference>
<evidence type="ECO:0000256" key="3">
    <source>
        <dbReference type="ARBA" id="ARBA00022553"/>
    </source>
</evidence>
<dbReference type="InterPro" id="IPR003594">
    <property type="entry name" value="HATPase_dom"/>
</dbReference>
<evidence type="ECO:0000256" key="8">
    <source>
        <dbReference type="ARBA" id="ARBA00023026"/>
    </source>
</evidence>
<keyword evidence="9" id="KW-1133">Transmembrane helix</keyword>
<keyword evidence="5" id="KW-0547">Nucleotide-binding</keyword>
<dbReference type="EMBL" id="AVFL01000052">
    <property type="protein sequence ID" value="EWY36127.1"/>
    <property type="molecule type" value="Genomic_DNA"/>
</dbReference>
<dbReference type="SUPFAM" id="SSF55874">
    <property type="entry name" value="ATPase domain of HSP90 chaperone/DNA topoisomerase II/histidine kinase"/>
    <property type="match status" value="1"/>
</dbReference>
<keyword evidence="9" id="KW-0472">Membrane</keyword>
<evidence type="ECO:0000256" key="2">
    <source>
        <dbReference type="ARBA" id="ARBA00012438"/>
    </source>
</evidence>
<evidence type="ECO:0000313" key="11">
    <source>
        <dbReference type="EMBL" id="EWY36127.1"/>
    </source>
</evidence>
<keyword evidence="9" id="KW-0812">Transmembrane</keyword>
<keyword evidence="4" id="KW-0808">Transferase</keyword>
<proteinExistence type="predicted"/>
<dbReference type="PANTHER" id="PTHR41523:SF8">
    <property type="entry name" value="ETHYLENE RESPONSE SENSOR PROTEIN"/>
    <property type="match status" value="1"/>
</dbReference>
<dbReference type="PROSITE" id="PS50113">
    <property type="entry name" value="PAC"/>
    <property type="match status" value="1"/>
</dbReference>
<dbReference type="Pfam" id="PF02518">
    <property type="entry name" value="HATPase_c"/>
    <property type="match status" value="1"/>
</dbReference>
<dbReference type="SUPFAM" id="SSF55785">
    <property type="entry name" value="PYP-like sensor domain (PAS domain)"/>
    <property type="match status" value="1"/>
</dbReference>
<evidence type="ECO:0000313" key="12">
    <source>
        <dbReference type="Proteomes" id="UP000019486"/>
    </source>
</evidence>
<dbReference type="SMART" id="SM00387">
    <property type="entry name" value="HATPase_c"/>
    <property type="match status" value="1"/>
</dbReference>
<dbReference type="STRING" id="1385369.N825_29670"/>